<protein>
    <submittedName>
        <fullName evidence="3">Uncharacterized protein</fullName>
    </submittedName>
</protein>
<feature type="compositionally biased region" description="Basic and acidic residues" evidence="1">
    <location>
        <begin position="696"/>
        <end position="706"/>
    </location>
</feature>
<feature type="compositionally biased region" description="Basic and acidic residues" evidence="1">
    <location>
        <begin position="572"/>
        <end position="592"/>
    </location>
</feature>
<dbReference type="OrthoDB" id="4480700at2"/>
<feature type="transmembrane region" description="Helical" evidence="2">
    <location>
        <begin position="211"/>
        <end position="230"/>
    </location>
</feature>
<dbReference type="Proteomes" id="UP000019491">
    <property type="component" value="Unassembled WGS sequence"/>
</dbReference>
<feature type="compositionally biased region" description="Low complexity" evidence="1">
    <location>
        <begin position="670"/>
        <end position="684"/>
    </location>
</feature>
<feature type="region of interest" description="Disordered" evidence="1">
    <location>
        <begin position="530"/>
        <end position="706"/>
    </location>
</feature>
<organism evidence="3 4">
    <name type="scientific">Rhodococcus wratislaviensis NBRC 100605</name>
    <dbReference type="NCBI Taxonomy" id="1219028"/>
    <lineage>
        <taxon>Bacteria</taxon>
        <taxon>Bacillati</taxon>
        <taxon>Actinomycetota</taxon>
        <taxon>Actinomycetes</taxon>
        <taxon>Mycobacteriales</taxon>
        <taxon>Nocardiaceae</taxon>
        <taxon>Rhodococcus</taxon>
    </lineage>
</organism>
<evidence type="ECO:0000313" key="4">
    <source>
        <dbReference type="Proteomes" id="UP000019491"/>
    </source>
</evidence>
<evidence type="ECO:0000256" key="1">
    <source>
        <dbReference type="SAM" id="MobiDB-lite"/>
    </source>
</evidence>
<accession>X0PYC6</accession>
<dbReference type="EMBL" id="BAWF01000055">
    <property type="protein sequence ID" value="GAF48554.1"/>
    <property type="molecule type" value="Genomic_DNA"/>
</dbReference>
<feature type="transmembrane region" description="Helical" evidence="2">
    <location>
        <begin position="374"/>
        <end position="401"/>
    </location>
</feature>
<keyword evidence="2" id="KW-0812">Transmembrane</keyword>
<dbReference type="AlphaFoldDB" id="X0PYC6"/>
<keyword evidence="2" id="KW-0472">Membrane</keyword>
<sequence length="706" mass="76175">MTTTLRRLNLHFRPAGTYRSHNPEASPNRRPTGQLGRLLAVLALVLAPLLVDPLSPVAAASGFACDEVPAPEYPKGAFPGVFDATSQNRPDNGVTGYTTYGWAGLQWYTYDLGCGMDLVRAPGAVTDTDWGNRFLTIGKSLAAAAFWLDDQTKTGQAAEDAGVAPAMEQFDQVVSSISNGMLGIYGLWLGIGLTAAASIMLWHALKSNAAGVTKSMAVGGAALALGALLIGAPQQAIRLADDTFGAVITDTQNEMLSVSGSGKGPRDVLLDDIFLDDWRKGWFGPNYRDNENQLGPKLRDALAFSYEEQQQIENAPGSGVENDLKAKKERIFREDIVKPLNDDYGLSYYTFQGKDSGRTGIGFMAMVKVGMPSLLWIGASVLKLIALLAIRLAILFAPIWIPLAAAHAGTLMRVCRMIASAYMWGVAGSVIVALYLLALVKLYVTDNEQIDGSWRLWFMVILTLVCWFIMRPFKRVSQTFTQNRAGALNRKARHAQSSMKQKFFTGASAVIGGPAGAMVEEGVGALRKKTKNGLTDDEDSDSNSAAPARPEGRELNQRRRHEADQTRIAAHKKMDLLQRLADSRKESQDARHMNLTKGGKHRGQDTANSHVGRDRSAALQALEASRLGGGARRGDTPTVSETWDGGAGSAIAPTKVFTPTRKDTSLGKVPATSAPASISAPPRSNTRLYEPSLTPEVRKHPSESFT</sequence>
<feature type="transmembrane region" description="Helical" evidence="2">
    <location>
        <begin position="421"/>
        <end position="444"/>
    </location>
</feature>
<name>X0PYC6_RHOWR</name>
<feature type="compositionally biased region" description="Basic and acidic residues" evidence="1">
    <location>
        <begin position="550"/>
        <end position="565"/>
    </location>
</feature>
<keyword evidence="2" id="KW-1133">Transmembrane helix</keyword>
<reference evidence="3 4" key="1">
    <citation type="submission" date="2014-02" db="EMBL/GenBank/DDBJ databases">
        <title>Whole genome shotgun sequence of Rhodococcus wratislaviensis NBRC 100605.</title>
        <authorList>
            <person name="Hosoyama A."/>
            <person name="Tsuchikane K."/>
            <person name="Yoshida I."/>
            <person name="Ohji S."/>
            <person name="Ichikawa N."/>
            <person name="Yamazoe A."/>
            <person name="Fujita N."/>
        </authorList>
    </citation>
    <scope>NUCLEOTIDE SEQUENCE [LARGE SCALE GENOMIC DNA]</scope>
    <source>
        <strain evidence="3 4">NBRC 100605</strain>
    </source>
</reference>
<comment type="caution">
    <text evidence="3">The sequence shown here is derived from an EMBL/GenBank/DDBJ whole genome shotgun (WGS) entry which is preliminary data.</text>
</comment>
<dbReference type="RefSeq" id="WP_037239005.1">
    <property type="nucleotide sequence ID" value="NZ_BAWF01000055.1"/>
</dbReference>
<gene>
    <name evidence="3" type="ORF">RW1_055_00500</name>
</gene>
<feature type="transmembrane region" description="Helical" evidence="2">
    <location>
        <begin position="456"/>
        <end position="473"/>
    </location>
</feature>
<evidence type="ECO:0000313" key="3">
    <source>
        <dbReference type="EMBL" id="GAF48554.1"/>
    </source>
</evidence>
<proteinExistence type="predicted"/>
<keyword evidence="4" id="KW-1185">Reference proteome</keyword>
<feature type="transmembrane region" description="Helical" evidence="2">
    <location>
        <begin position="182"/>
        <end position="205"/>
    </location>
</feature>
<evidence type="ECO:0000256" key="2">
    <source>
        <dbReference type="SAM" id="Phobius"/>
    </source>
</evidence>